<dbReference type="InterPro" id="IPR006004">
    <property type="entry name" value="SudA-like"/>
</dbReference>
<dbReference type="Gene3D" id="3.50.50.60">
    <property type="entry name" value="FAD/NAD(P)-binding domain"/>
    <property type="match status" value="2"/>
</dbReference>
<dbReference type="PANTHER" id="PTHR42783:SF3">
    <property type="entry name" value="GLUTAMATE SYNTHASE [NADPH] SMALL CHAIN-RELATED"/>
    <property type="match status" value="1"/>
</dbReference>
<dbReference type="EC" id="1.4.1.13" evidence="3"/>
<sequence length="464" mass="49640">MGDVLKKVPVREQDAKVRATNFEEVCLGYNKEEAVEEANRCLTCKNAKCVQGCPVNIDIPGFVKEVKEGNFEEAYKVIGKSSSLPAVCGRVCPQESQCEGKCIRGIKGEAVSIGKLERFVADWAKENGIKPEAAEVKNGHKIAVIGSGPAGLTCAGDLAKLGYDVTIFEALHQPGGVLVYGIPEFRLPKDKVVKEEIENVKSLGVKIETNVIIGKSTTIDELLEKEGFEAVFIGSGAGLPMFMGIPGEVSNGVFSANEYLTRSNLMKAFRDDHDTPIKTGKKVAVIGGGNVAMDAARTALRLGAEVHIVYRRSESELPARAEEVHHAKEEGIIFDLLTNPVEIIADENGWVKGMKCVRMELGEADASGRRRPVVIPDSEFEMDVDTVIMSLGTSPNPLISSTTIGLDTNKRKCIIADEETGKTTKEGVYAGGDAVTGAATVILAMGAGKAAAKGIDEFIKGKEN</sequence>
<dbReference type="GO" id="GO:0004355">
    <property type="term" value="F:glutamate synthase (NADPH) activity"/>
    <property type="evidence" value="ECO:0007669"/>
    <property type="project" value="UniProtKB-EC"/>
</dbReference>
<dbReference type="PANTHER" id="PTHR42783">
    <property type="entry name" value="GLUTAMATE SYNTHASE [NADPH] SMALL CHAIN"/>
    <property type="match status" value="1"/>
</dbReference>
<reference evidence="3 4" key="1">
    <citation type="submission" date="2020-08" db="EMBL/GenBank/DDBJ databases">
        <title>Genome public.</title>
        <authorList>
            <person name="Liu C."/>
            <person name="Sun Q."/>
        </authorList>
    </citation>
    <scope>NUCLEOTIDE SEQUENCE [LARGE SCALE GENOMIC DNA]</scope>
    <source>
        <strain evidence="3 4">3_YM_SP_D4_24.mj</strain>
    </source>
</reference>
<dbReference type="Proteomes" id="UP000661649">
    <property type="component" value="Unassembled WGS sequence"/>
</dbReference>
<accession>A0ABR7PAR7</accession>
<dbReference type="PRINTS" id="PR00419">
    <property type="entry name" value="ADXRDTASE"/>
</dbReference>
<gene>
    <name evidence="3" type="primary">gltA</name>
    <name evidence="3" type="ORF">H8712_07005</name>
</gene>
<dbReference type="InterPro" id="IPR028261">
    <property type="entry name" value="DPD_II"/>
</dbReference>
<evidence type="ECO:0000259" key="2">
    <source>
        <dbReference type="Pfam" id="PF14691"/>
    </source>
</evidence>
<dbReference type="SUPFAM" id="SSF46548">
    <property type="entry name" value="alpha-helical ferredoxin"/>
    <property type="match status" value="1"/>
</dbReference>
<feature type="domain" description="FAD/NAD(P)-binding" evidence="1">
    <location>
        <begin position="141"/>
        <end position="448"/>
    </location>
</feature>
<dbReference type="Pfam" id="PF07992">
    <property type="entry name" value="Pyr_redox_2"/>
    <property type="match status" value="1"/>
</dbReference>
<dbReference type="InterPro" id="IPR023753">
    <property type="entry name" value="FAD/NAD-binding_dom"/>
</dbReference>
<dbReference type="InterPro" id="IPR009051">
    <property type="entry name" value="Helical_ferredxn"/>
</dbReference>
<keyword evidence="4" id="KW-1185">Reference proteome</keyword>
<name>A0ABR7PAR7_9FIRM</name>
<dbReference type="RefSeq" id="WP_022304387.1">
    <property type="nucleotide sequence ID" value="NZ_DAWEED010000082.1"/>
</dbReference>
<feature type="domain" description="Dihydroprymidine dehydrogenase" evidence="2">
    <location>
        <begin position="18"/>
        <end position="128"/>
    </location>
</feature>
<dbReference type="EMBL" id="JACRTP010000002">
    <property type="protein sequence ID" value="MBC8628367.1"/>
    <property type="molecule type" value="Genomic_DNA"/>
</dbReference>
<comment type="caution">
    <text evidence="3">The sequence shown here is derived from an EMBL/GenBank/DDBJ whole genome shotgun (WGS) entry which is preliminary data.</text>
</comment>
<dbReference type="NCBIfam" id="TIGR01316">
    <property type="entry name" value="gltA"/>
    <property type="match status" value="1"/>
</dbReference>
<keyword evidence="3" id="KW-0560">Oxidoreductase</keyword>
<evidence type="ECO:0000313" key="3">
    <source>
        <dbReference type="EMBL" id="MBC8628367.1"/>
    </source>
</evidence>
<organism evidence="3 4">
    <name type="scientific">Blautia stercoris</name>
    <dbReference type="NCBI Taxonomy" id="871664"/>
    <lineage>
        <taxon>Bacteria</taxon>
        <taxon>Bacillati</taxon>
        <taxon>Bacillota</taxon>
        <taxon>Clostridia</taxon>
        <taxon>Lachnospirales</taxon>
        <taxon>Lachnospiraceae</taxon>
        <taxon>Blautia</taxon>
    </lineage>
</organism>
<dbReference type="SUPFAM" id="SSF51971">
    <property type="entry name" value="Nucleotide-binding domain"/>
    <property type="match status" value="2"/>
</dbReference>
<evidence type="ECO:0000259" key="1">
    <source>
        <dbReference type="Pfam" id="PF07992"/>
    </source>
</evidence>
<dbReference type="InterPro" id="IPR036188">
    <property type="entry name" value="FAD/NAD-bd_sf"/>
</dbReference>
<protein>
    <submittedName>
        <fullName evidence="3">NADPH-dependent glutamate synthase</fullName>
        <ecNumber evidence="3">1.4.1.13</ecNumber>
    </submittedName>
</protein>
<dbReference type="Gene3D" id="1.10.1060.10">
    <property type="entry name" value="Alpha-helical ferredoxin"/>
    <property type="match status" value="1"/>
</dbReference>
<dbReference type="Pfam" id="PF14691">
    <property type="entry name" value="Fer4_20"/>
    <property type="match status" value="1"/>
</dbReference>
<proteinExistence type="predicted"/>
<evidence type="ECO:0000313" key="4">
    <source>
        <dbReference type="Proteomes" id="UP000661649"/>
    </source>
</evidence>